<dbReference type="EMBL" id="JADOUF010000001">
    <property type="protein sequence ID" value="MBG6136428.1"/>
    <property type="molecule type" value="Genomic_DNA"/>
</dbReference>
<dbReference type="Proteomes" id="UP000622552">
    <property type="component" value="Unassembled WGS sequence"/>
</dbReference>
<dbReference type="NCBIfam" id="TIGR02243">
    <property type="entry name" value="putative baseplate assembly protein"/>
    <property type="match status" value="1"/>
</dbReference>
<evidence type="ECO:0000313" key="1">
    <source>
        <dbReference type="EMBL" id="MBG6136428.1"/>
    </source>
</evidence>
<reference evidence="1" key="1">
    <citation type="submission" date="2020-11" db="EMBL/GenBank/DDBJ databases">
        <title>Sequencing the genomes of 1000 actinobacteria strains.</title>
        <authorList>
            <person name="Klenk H.-P."/>
        </authorList>
    </citation>
    <scope>NUCLEOTIDE SEQUENCE</scope>
    <source>
        <strain evidence="1">DSM 45356</strain>
    </source>
</reference>
<dbReference type="InterPro" id="IPR011749">
    <property type="entry name" value="CHP02243"/>
</dbReference>
<gene>
    <name evidence="1" type="ORF">IW245_002622</name>
</gene>
<evidence type="ECO:0000313" key="2">
    <source>
        <dbReference type="Proteomes" id="UP000622552"/>
    </source>
</evidence>
<dbReference type="AlphaFoldDB" id="A0A8J7G9U3"/>
<sequence>MSHPRGSTGRRRFDELLDEARREALRQLPQAATDLAPGTPAGAVLAGAALIADHLTDRLERLPDQLRGPMLELLGLRPDPPWAARTMLSFWTETPVATLRVVPKGTAVGDADGSVVFSTAQDLRLVPVTVVAVLSEGRQTMVDFTDDWARETPMAAFGPDCEPGDAFLLGLDAPAPGCTVELTLELTVLGVGVDPRDPPIVWECWNAVEGGWTPCPVLTDTTGGLCAPGTVGLQLPPEHGRASMAGTEAAWVRCRLMEALPEQPTYSSPPVISQVSVATVGGTTEAWHGRLVTDEPLGESTGEPGQRFVLRHAPIATAGTPPIVEVRVDGGWQAWTLVDRFTGSDPGDRHVLLDAATGEVLCGPAVADGDGSSRQYGAVPPVGALLRIRDYWTGGGRVGNLPADTLDTILDDLPGLTVSHRATTGGRDGESADDLWHRAPAALQSRDRAVTAEDYEHLARRADPTITRIRCVSTDDGTIQVLVVPTIDATDARSLTFPALRPPSNMLDRVARYLDERRIIGTRFTVEPPYYQGVTVVASVVAEPRRRLAAVREAVLDALYEYLHPITGGPTGTGWPFGRPVRIGELHAVIHAVPGVGDIDDLRLHPADPVTGERGEAAHTLVLGPNTLAYSYQHLVKVTAR</sequence>
<comment type="caution">
    <text evidence="1">The sequence shown here is derived from an EMBL/GenBank/DDBJ whole genome shotgun (WGS) entry which is preliminary data.</text>
</comment>
<name>A0A8J7G9U3_9ACTN</name>
<dbReference type="RefSeq" id="WP_197003406.1">
    <property type="nucleotide sequence ID" value="NZ_BONS01000015.1"/>
</dbReference>
<accession>A0A8J7G9U3</accession>
<protein>
    <submittedName>
        <fullName evidence="1">Putative phage baseplate assembly protein</fullName>
    </submittedName>
</protein>
<organism evidence="1 2">
    <name type="scientific">Longispora fulva</name>
    <dbReference type="NCBI Taxonomy" id="619741"/>
    <lineage>
        <taxon>Bacteria</taxon>
        <taxon>Bacillati</taxon>
        <taxon>Actinomycetota</taxon>
        <taxon>Actinomycetes</taxon>
        <taxon>Micromonosporales</taxon>
        <taxon>Micromonosporaceae</taxon>
        <taxon>Longispora</taxon>
    </lineage>
</organism>
<proteinExistence type="predicted"/>
<keyword evidence="2" id="KW-1185">Reference proteome</keyword>